<comment type="caution">
    <text evidence="2">The sequence shown here is derived from an EMBL/GenBank/DDBJ whole genome shotgun (WGS) entry which is preliminary data.</text>
</comment>
<reference evidence="2" key="1">
    <citation type="submission" date="2020-12" db="EMBL/GenBank/DDBJ databases">
        <title>Metabolic potential, ecology and presence of endohyphal bacteria is reflected in genomic diversity of Mucoromycotina.</title>
        <authorList>
            <person name="Muszewska A."/>
            <person name="Okrasinska A."/>
            <person name="Steczkiewicz K."/>
            <person name="Drgas O."/>
            <person name="Orlowska M."/>
            <person name="Perlinska-Lenart U."/>
            <person name="Aleksandrzak-Piekarczyk T."/>
            <person name="Szatraj K."/>
            <person name="Zielenkiewicz U."/>
            <person name="Pilsyk S."/>
            <person name="Malc E."/>
            <person name="Mieczkowski P."/>
            <person name="Kruszewska J.S."/>
            <person name="Biernat P."/>
            <person name="Pawlowska J."/>
        </authorList>
    </citation>
    <scope>NUCLEOTIDE SEQUENCE</scope>
    <source>
        <strain evidence="2">WA0000051536</strain>
    </source>
</reference>
<gene>
    <name evidence="2" type="ORF">INT44_007250</name>
</gene>
<keyword evidence="3" id="KW-1185">Reference proteome</keyword>
<accession>A0A8H7UCK6</accession>
<feature type="compositionally biased region" description="Basic and acidic residues" evidence="1">
    <location>
        <begin position="88"/>
        <end position="99"/>
    </location>
</feature>
<evidence type="ECO:0000313" key="3">
    <source>
        <dbReference type="Proteomes" id="UP000612746"/>
    </source>
</evidence>
<feature type="compositionally biased region" description="Low complexity" evidence="1">
    <location>
        <begin position="100"/>
        <end position="109"/>
    </location>
</feature>
<feature type="region of interest" description="Disordered" evidence="1">
    <location>
        <begin position="83"/>
        <end position="128"/>
    </location>
</feature>
<evidence type="ECO:0000256" key="1">
    <source>
        <dbReference type="SAM" id="MobiDB-lite"/>
    </source>
</evidence>
<evidence type="ECO:0000313" key="2">
    <source>
        <dbReference type="EMBL" id="KAG2176587.1"/>
    </source>
</evidence>
<organism evidence="2 3">
    <name type="scientific">Umbelopsis vinacea</name>
    <dbReference type="NCBI Taxonomy" id="44442"/>
    <lineage>
        <taxon>Eukaryota</taxon>
        <taxon>Fungi</taxon>
        <taxon>Fungi incertae sedis</taxon>
        <taxon>Mucoromycota</taxon>
        <taxon>Mucoromycotina</taxon>
        <taxon>Umbelopsidomycetes</taxon>
        <taxon>Umbelopsidales</taxon>
        <taxon>Umbelopsidaceae</taxon>
        <taxon>Umbelopsis</taxon>
    </lineage>
</organism>
<dbReference type="Proteomes" id="UP000612746">
    <property type="component" value="Unassembled WGS sequence"/>
</dbReference>
<protein>
    <submittedName>
        <fullName evidence="2">Uncharacterized protein</fullName>
    </submittedName>
</protein>
<feature type="compositionally biased region" description="Polar residues" evidence="1">
    <location>
        <begin position="110"/>
        <end position="119"/>
    </location>
</feature>
<dbReference type="EMBL" id="JAEPRA010000013">
    <property type="protein sequence ID" value="KAG2176587.1"/>
    <property type="molecule type" value="Genomic_DNA"/>
</dbReference>
<name>A0A8H7UCK6_9FUNG</name>
<dbReference type="OrthoDB" id="2288118at2759"/>
<sequence>MKGVQQHTVSAVDLSPGLQHLRLPTNIAESFADDLIREFDNRRSQLQLDMLRAQRAQHSQQSTSQLYSSSIISPGFFSPPIYPVTESQDQRSIRSRDRSYSSSDVRSSSATQPNGTGTIIENRRRKSAGEVLRRSSAYLRQKFLQFKTVGSSQSEPFRYSQRLSKSQPDGIQTADTTLTQNIRPKKSMETVRSLFNSWRSYRKPQHQHVREIFELNDEDLTTPPVPPLPPSKIATNTTISISHLTASVTQLSKKSTTRLPPPPIIRQYPPRPLVYSAVDLPLRSNSQREESAHILKSRYRQSMPVLPRDGLEPVADRTHRRRRSSDPEVPTVATPIGQFEKSARRLSRVLGCNTLVKRASTSFRKKVNKVKRRRSINDVFRGPEQQVEVLVA</sequence>
<proteinExistence type="predicted"/>
<feature type="region of interest" description="Disordered" evidence="1">
    <location>
        <begin position="307"/>
        <end position="332"/>
    </location>
</feature>
<dbReference type="AlphaFoldDB" id="A0A8H7UCK6"/>